<proteinExistence type="predicted"/>
<dbReference type="Proteomes" id="UP000613768">
    <property type="component" value="Unassembled WGS sequence"/>
</dbReference>
<sequence length="230" mass="25723">MSDCDFLDLGCSHGAMIEFVRSACPAVEGVGIDIDSKKVESARENGHTAMVLDIFRVPSTKFVSFVTMSHVLEHLPSVAAAESFIDKAVEIAHDFVFVRQPWFDADGPLFRLGLKHYWSHWRGHRNKMQCLDFYAILSRILSQGRLIRFDIYGRCVVRSSADGSILPLSAPIDQHAYDKELHGEKPVRPLGFETYREVIVTAQMSAHSGNLEALISRLGPLTLLYSEASE</sequence>
<keyword evidence="1" id="KW-0808">Transferase</keyword>
<dbReference type="EMBL" id="JACYTR010000005">
    <property type="protein sequence ID" value="MBD8524891.1"/>
    <property type="molecule type" value="Genomic_DNA"/>
</dbReference>
<dbReference type="GO" id="GO:0008168">
    <property type="term" value="F:methyltransferase activity"/>
    <property type="evidence" value="ECO:0007669"/>
    <property type="project" value="UniProtKB-KW"/>
</dbReference>
<dbReference type="Pfam" id="PF13489">
    <property type="entry name" value="Methyltransf_23"/>
    <property type="match status" value="1"/>
</dbReference>
<keyword evidence="1" id="KW-0489">Methyltransferase</keyword>
<reference evidence="1 2" key="1">
    <citation type="submission" date="2020-09" db="EMBL/GenBank/DDBJ databases">
        <title>Pseudoxanthomonas sp. CAU 1598 isolated from sand of Yaerae Beach.</title>
        <authorList>
            <person name="Kim W."/>
        </authorList>
    </citation>
    <scope>NUCLEOTIDE SEQUENCE [LARGE SCALE GENOMIC DNA]</scope>
    <source>
        <strain evidence="1 2">CAU 1598</strain>
    </source>
</reference>
<name>A0AAW3ZKA0_9GAMM</name>
<evidence type="ECO:0000313" key="2">
    <source>
        <dbReference type="Proteomes" id="UP000613768"/>
    </source>
</evidence>
<organism evidence="1 2">
    <name type="scientific">Pseudomarimonas arenosa</name>
    <dbReference type="NCBI Taxonomy" id="2774145"/>
    <lineage>
        <taxon>Bacteria</taxon>
        <taxon>Pseudomonadati</taxon>
        <taxon>Pseudomonadota</taxon>
        <taxon>Gammaproteobacteria</taxon>
        <taxon>Lysobacterales</taxon>
        <taxon>Lysobacteraceae</taxon>
        <taxon>Pseudomarimonas</taxon>
    </lineage>
</organism>
<gene>
    <name evidence="1" type="ORF">IFO71_03960</name>
</gene>
<comment type="caution">
    <text evidence="1">The sequence shown here is derived from an EMBL/GenBank/DDBJ whole genome shotgun (WGS) entry which is preliminary data.</text>
</comment>
<dbReference type="RefSeq" id="WP_225444363.1">
    <property type="nucleotide sequence ID" value="NZ_JACYTR010000005.1"/>
</dbReference>
<accession>A0AAW3ZKA0</accession>
<evidence type="ECO:0000313" key="1">
    <source>
        <dbReference type="EMBL" id="MBD8524891.1"/>
    </source>
</evidence>
<dbReference type="Gene3D" id="3.40.50.150">
    <property type="entry name" value="Vaccinia Virus protein VP39"/>
    <property type="match status" value="1"/>
</dbReference>
<protein>
    <submittedName>
        <fullName evidence="1">Methyltransferase domain-containing protein</fullName>
    </submittedName>
</protein>
<dbReference type="GO" id="GO:0032259">
    <property type="term" value="P:methylation"/>
    <property type="evidence" value="ECO:0007669"/>
    <property type="project" value="UniProtKB-KW"/>
</dbReference>
<keyword evidence="2" id="KW-1185">Reference proteome</keyword>
<dbReference type="SUPFAM" id="SSF53335">
    <property type="entry name" value="S-adenosyl-L-methionine-dependent methyltransferases"/>
    <property type="match status" value="1"/>
</dbReference>
<dbReference type="AlphaFoldDB" id="A0AAW3ZKA0"/>
<dbReference type="InterPro" id="IPR029063">
    <property type="entry name" value="SAM-dependent_MTases_sf"/>
</dbReference>